<dbReference type="EMBL" id="ABOX02000009">
    <property type="protein sequence ID" value="EEF61586.1"/>
    <property type="molecule type" value="Genomic_DNA"/>
</dbReference>
<keyword evidence="2" id="KW-0472">Membrane</keyword>
<dbReference type="OrthoDB" id="191764at2"/>
<dbReference type="NCBIfam" id="TIGR02532">
    <property type="entry name" value="IV_pilin_GFxxxE"/>
    <property type="match status" value="1"/>
</dbReference>
<keyword evidence="1" id="KW-0488">Methylation</keyword>
<dbReference type="SUPFAM" id="SSF54523">
    <property type="entry name" value="Pili subunits"/>
    <property type="match status" value="1"/>
</dbReference>
<dbReference type="InterPro" id="IPR000983">
    <property type="entry name" value="Bac_GSPG_pilin"/>
</dbReference>
<dbReference type="RefSeq" id="WP_007414478.1">
    <property type="nucleotide sequence ID" value="NZ_ABOX02000009.1"/>
</dbReference>
<gene>
    <name evidence="3" type="ORF">Cflav_PD4265</name>
</gene>
<evidence type="ECO:0000313" key="4">
    <source>
        <dbReference type="Proteomes" id="UP000003688"/>
    </source>
</evidence>
<comment type="caution">
    <text evidence="3">The sequence shown here is derived from an EMBL/GenBank/DDBJ whole genome shotgun (WGS) entry which is preliminary data.</text>
</comment>
<protein>
    <recommendedName>
        <fullName evidence="5">Type II secretory pathway pseudopilin PulG-like protein</fullName>
    </recommendedName>
</protein>
<keyword evidence="2" id="KW-1133">Transmembrane helix</keyword>
<dbReference type="STRING" id="320771.Cflav_PD4265"/>
<evidence type="ECO:0000256" key="2">
    <source>
        <dbReference type="SAM" id="Phobius"/>
    </source>
</evidence>
<proteinExistence type="predicted"/>
<organism evidence="3 4">
    <name type="scientific">Pedosphaera parvula (strain Ellin514)</name>
    <dbReference type="NCBI Taxonomy" id="320771"/>
    <lineage>
        <taxon>Bacteria</taxon>
        <taxon>Pseudomonadati</taxon>
        <taxon>Verrucomicrobiota</taxon>
        <taxon>Pedosphaerae</taxon>
        <taxon>Pedosphaerales</taxon>
        <taxon>Pedosphaeraceae</taxon>
        <taxon>Pedosphaera</taxon>
    </lineage>
</organism>
<reference evidence="3 4" key="1">
    <citation type="journal article" date="2011" name="J. Bacteriol.">
        <title>Genome sequence of 'Pedosphaera parvula' Ellin514, an aerobic Verrucomicrobial isolate from pasture soil.</title>
        <authorList>
            <person name="Kant R."/>
            <person name="van Passel M.W."/>
            <person name="Sangwan P."/>
            <person name="Palva A."/>
            <person name="Lucas S."/>
            <person name="Copeland A."/>
            <person name="Lapidus A."/>
            <person name="Glavina Del Rio T."/>
            <person name="Dalin E."/>
            <person name="Tice H."/>
            <person name="Bruce D."/>
            <person name="Goodwin L."/>
            <person name="Pitluck S."/>
            <person name="Chertkov O."/>
            <person name="Larimer F.W."/>
            <person name="Land M.L."/>
            <person name="Hauser L."/>
            <person name="Brettin T.S."/>
            <person name="Detter J.C."/>
            <person name="Han S."/>
            <person name="de Vos W.M."/>
            <person name="Janssen P.H."/>
            <person name="Smidt H."/>
        </authorList>
    </citation>
    <scope>NUCLEOTIDE SEQUENCE [LARGE SCALE GENOMIC DNA]</scope>
    <source>
        <strain evidence="3 4">Ellin514</strain>
    </source>
</reference>
<accession>B9XF88</accession>
<evidence type="ECO:0000313" key="3">
    <source>
        <dbReference type="EMBL" id="EEF61586.1"/>
    </source>
</evidence>
<feature type="transmembrane region" description="Helical" evidence="2">
    <location>
        <begin position="21"/>
        <end position="42"/>
    </location>
</feature>
<keyword evidence="2" id="KW-0812">Transmembrane</keyword>
<dbReference type="Proteomes" id="UP000003688">
    <property type="component" value="Unassembled WGS sequence"/>
</dbReference>
<dbReference type="AlphaFoldDB" id="B9XF88"/>
<evidence type="ECO:0008006" key="5">
    <source>
        <dbReference type="Google" id="ProtNLM"/>
    </source>
</evidence>
<sequence precursor="true">MKKAANIEKATDRKGSQRSAAFTLIELLVVIAIIAILAALLLPALSKAKDRATGISCLNNLKQLTLAAHIYASDNQDAIIPNLVNNNSAWVGGDVSYLPGATNVADIRAALLFPYSKSEGIYHCPADKFSVQGSSGFRARSYSLNGMMGDNGGANGVHPNIQECRKLSEIKNPGPSMASFFFDEQSDPRNPALSSIDDGYYAIESTSPRTSGNWRNLPASRHGNAGLISYADGHAQRMKWLEGTTQGLKGNSRSGPVAAHTKANDRDLQQLFNTTYPPELW</sequence>
<evidence type="ECO:0000256" key="1">
    <source>
        <dbReference type="ARBA" id="ARBA00022481"/>
    </source>
</evidence>
<dbReference type="GO" id="GO:0015628">
    <property type="term" value="P:protein secretion by the type II secretion system"/>
    <property type="evidence" value="ECO:0007669"/>
    <property type="project" value="InterPro"/>
</dbReference>
<dbReference type="GO" id="GO:0015627">
    <property type="term" value="C:type II protein secretion system complex"/>
    <property type="evidence" value="ECO:0007669"/>
    <property type="project" value="InterPro"/>
</dbReference>
<dbReference type="InterPro" id="IPR012902">
    <property type="entry name" value="N_methyl_site"/>
</dbReference>
<dbReference type="Gene3D" id="3.30.700.10">
    <property type="entry name" value="Glycoprotein, Type 4 Pilin"/>
    <property type="match status" value="1"/>
</dbReference>
<dbReference type="PANTHER" id="PTHR30093">
    <property type="entry name" value="GENERAL SECRETION PATHWAY PROTEIN G"/>
    <property type="match status" value="1"/>
</dbReference>
<dbReference type="InterPro" id="IPR045584">
    <property type="entry name" value="Pilin-like"/>
</dbReference>
<dbReference type="PRINTS" id="PR00813">
    <property type="entry name" value="BCTERIALGSPG"/>
</dbReference>
<dbReference type="Pfam" id="PF07963">
    <property type="entry name" value="N_methyl"/>
    <property type="match status" value="1"/>
</dbReference>
<name>B9XF88_PEDPL</name>
<keyword evidence="4" id="KW-1185">Reference proteome</keyword>